<dbReference type="InterPro" id="IPR011604">
    <property type="entry name" value="PDDEXK-like_dom_sf"/>
</dbReference>
<dbReference type="PANTHER" id="PTHR36531">
    <property type="entry name" value="CRISPR-ASSOCIATED EXONUCLEASE CAS4"/>
    <property type="match status" value="1"/>
</dbReference>
<dbReference type="EC" id="3.6.4.12" evidence="14"/>
<evidence type="ECO:0000313" key="15">
    <source>
        <dbReference type="Proteomes" id="UP001150925"/>
    </source>
</evidence>
<feature type="domain" description="DUF83" evidence="12">
    <location>
        <begin position="327"/>
        <end position="423"/>
    </location>
</feature>
<dbReference type="InterPro" id="IPR014808">
    <property type="entry name" value="DNA_replication_fac_Dna2_N"/>
</dbReference>
<evidence type="ECO:0000259" key="12">
    <source>
        <dbReference type="Pfam" id="PF01930"/>
    </source>
</evidence>
<gene>
    <name evidence="14" type="primary">dna2_2</name>
    <name evidence="14" type="ORF">IWQ62_005651</name>
</gene>
<comment type="cofactor">
    <cofactor evidence="1">
        <name>[4Fe-4S] cluster</name>
        <dbReference type="ChEBI" id="CHEBI:49883"/>
    </cofactor>
</comment>
<dbReference type="InterPro" id="IPR051827">
    <property type="entry name" value="Cas4_exonuclease"/>
</dbReference>
<dbReference type="Gene3D" id="3.90.320.10">
    <property type="match status" value="1"/>
</dbReference>
<evidence type="ECO:0000259" key="13">
    <source>
        <dbReference type="Pfam" id="PF08696"/>
    </source>
</evidence>
<dbReference type="GO" id="GO:0016787">
    <property type="term" value="F:hydrolase activity"/>
    <property type="evidence" value="ECO:0007669"/>
    <property type="project" value="UniProtKB-KW"/>
</dbReference>
<evidence type="ECO:0000256" key="4">
    <source>
        <dbReference type="ARBA" id="ARBA00022723"/>
    </source>
</evidence>
<dbReference type="GO" id="GO:0005524">
    <property type="term" value="F:ATP binding"/>
    <property type="evidence" value="ECO:0007669"/>
    <property type="project" value="UniProtKB-KW"/>
</dbReference>
<keyword evidence="6 14" id="KW-0378">Hydrolase</keyword>
<evidence type="ECO:0000256" key="8">
    <source>
        <dbReference type="ARBA" id="ARBA00022840"/>
    </source>
</evidence>
<accession>A0A9W8AIB0</accession>
<dbReference type="CDD" id="cd22318">
    <property type="entry name" value="DNA2_N-like"/>
    <property type="match status" value="1"/>
</dbReference>
<evidence type="ECO:0000256" key="1">
    <source>
        <dbReference type="ARBA" id="ARBA00001966"/>
    </source>
</evidence>
<evidence type="ECO:0000256" key="5">
    <source>
        <dbReference type="ARBA" id="ARBA00022741"/>
    </source>
</evidence>
<comment type="similarity">
    <text evidence="2">Belongs to the DNA2/NAM7 helicase family.</text>
</comment>
<dbReference type="AlphaFoldDB" id="A0A9W8AIB0"/>
<keyword evidence="5" id="KW-0547">Nucleotide-binding</keyword>
<dbReference type="Proteomes" id="UP001150925">
    <property type="component" value="Unassembled WGS sequence"/>
</dbReference>
<evidence type="ECO:0000256" key="10">
    <source>
        <dbReference type="ARBA" id="ARBA00023014"/>
    </source>
</evidence>
<keyword evidence="9" id="KW-0408">Iron</keyword>
<feature type="non-terminal residue" evidence="14">
    <location>
        <position position="1"/>
    </location>
</feature>
<dbReference type="Pfam" id="PF08696">
    <property type="entry name" value="Dna2"/>
    <property type="match status" value="1"/>
</dbReference>
<feature type="non-terminal residue" evidence="14">
    <location>
        <position position="777"/>
    </location>
</feature>
<evidence type="ECO:0000256" key="3">
    <source>
        <dbReference type="ARBA" id="ARBA00022722"/>
    </source>
</evidence>
<dbReference type="GO" id="GO:0046872">
    <property type="term" value="F:metal ion binding"/>
    <property type="evidence" value="ECO:0007669"/>
    <property type="project" value="UniProtKB-KW"/>
</dbReference>
<keyword evidence="4" id="KW-0479">Metal-binding</keyword>
<dbReference type="GO" id="GO:0003678">
    <property type="term" value="F:DNA helicase activity"/>
    <property type="evidence" value="ECO:0007669"/>
    <property type="project" value="UniProtKB-EC"/>
</dbReference>
<evidence type="ECO:0000256" key="9">
    <source>
        <dbReference type="ARBA" id="ARBA00023004"/>
    </source>
</evidence>
<keyword evidence="10" id="KW-0411">Iron-sulfur</keyword>
<keyword evidence="3" id="KW-0540">Nuclease</keyword>
<reference evidence="14" key="1">
    <citation type="submission" date="2022-07" db="EMBL/GenBank/DDBJ databases">
        <title>Phylogenomic reconstructions and comparative analyses of Kickxellomycotina fungi.</title>
        <authorList>
            <person name="Reynolds N.K."/>
            <person name="Stajich J.E."/>
            <person name="Barry K."/>
            <person name="Grigoriev I.V."/>
            <person name="Crous P."/>
            <person name="Smith M.E."/>
        </authorList>
    </citation>
    <scope>NUCLEOTIDE SEQUENCE</scope>
    <source>
        <strain evidence="14">RSA 1196</strain>
    </source>
</reference>
<evidence type="ECO:0000256" key="7">
    <source>
        <dbReference type="ARBA" id="ARBA00022806"/>
    </source>
</evidence>
<feature type="compositionally biased region" description="Polar residues" evidence="11">
    <location>
        <begin position="40"/>
        <end position="50"/>
    </location>
</feature>
<dbReference type="InterPro" id="IPR022765">
    <property type="entry name" value="Dna2/Cas4_DUF83"/>
</dbReference>
<sequence length="777" mass="87550">TPDIEDLEIPRPLRQVPPHPKRRSSPQAGLPSKVTHIPTAESTPALTSTDPAPSKKFTYVRYLVLQVTVQYYQPPLSAEDAFQTTYQHPEKVMWLFDELRNVQNTVHLRDDWYQTPVEVGDYVHLVGPFADKDGLQVLDNNHGLVVLHPDCLISSTHLANAFVCLRRSVLQDRVILPRETNTALLYGSLLHRLLQTAIRVNDFTTDFLSTVSRELITQSLHELFFVQETEAQAMAHLKEWGAVFQEWAELYISPVPRREAVVKWHGRGYQRDRNGSFHQQPRLAIQKVLDIEEHVWSPMYGLKGKIDITVQAMLTDGQGPPRVLVLPLELKTSKSSRSIEHRTQLILYTLLLTDRYDIAVESGLLYYLKTRETIVVPAVRDDLRNIMIKRNEMATYMTGRWRLPPMIQNPHVCRVCPILDTCLVYHKALEHGTAESSGLGAVFTTKCDSLTPRDVTFFDKWENLVTVEEAEMFRFRKEIWSMTATERQGIGRCFSDMVVLAKENEDNVVVDGMDRFRYRLARNTPSAATLQDGIGSGHHPQHSLLDGQLNVGDPVVVSSEEGHFALAVGFVLELAKNTVVVSLDRPLRGVPLPVAPFDPRVRQQYQGIMEVSFGRLDLNDYQGTHGQGGSRTVITRLYSYVPSPLTTGWCNEDPFLQHLASQGWTAGASANTDKSLVDGSPLVIPHQSFRVDKDELTTGMGTIRYNLIALLEESGDARRRRLVVNLEAPRFDCYIPGEASATSSALTTSGSPVLQLPESLQEQFAVLNIDQRHAVDK</sequence>
<dbReference type="EMBL" id="JANBPY010002463">
    <property type="protein sequence ID" value="KAJ1954885.1"/>
    <property type="molecule type" value="Genomic_DNA"/>
</dbReference>
<name>A0A9W8AIB0_9FUNG</name>
<keyword evidence="15" id="KW-1185">Reference proteome</keyword>
<evidence type="ECO:0000256" key="11">
    <source>
        <dbReference type="SAM" id="MobiDB-lite"/>
    </source>
</evidence>
<dbReference type="Pfam" id="PF01930">
    <property type="entry name" value="Cas_Cas4"/>
    <property type="match status" value="1"/>
</dbReference>
<dbReference type="GO" id="GO:0051536">
    <property type="term" value="F:iron-sulfur cluster binding"/>
    <property type="evidence" value="ECO:0007669"/>
    <property type="project" value="UniProtKB-KW"/>
</dbReference>
<dbReference type="GO" id="GO:0004519">
    <property type="term" value="F:endonuclease activity"/>
    <property type="evidence" value="ECO:0007669"/>
    <property type="project" value="UniProtKB-KW"/>
</dbReference>
<comment type="caution">
    <text evidence="14">The sequence shown here is derived from an EMBL/GenBank/DDBJ whole genome shotgun (WGS) entry which is preliminary data.</text>
</comment>
<dbReference type="PANTHER" id="PTHR36531:SF6">
    <property type="entry name" value="DNA REPLICATION ATP-DEPENDENT HELICASE_NUCLEASE DNA2"/>
    <property type="match status" value="1"/>
</dbReference>
<organism evidence="14 15">
    <name type="scientific">Dispira parvispora</name>
    <dbReference type="NCBI Taxonomy" id="1520584"/>
    <lineage>
        <taxon>Eukaryota</taxon>
        <taxon>Fungi</taxon>
        <taxon>Fungi incertae sedis</taxon>
        <taxon>Zoopagomycota</taxon>
        <taxon>Kickxellomycotina</taxon>
        <taxon>Dimargaritomycetes</taxon>
        <taxon>Dimargaritales</taxon>
        <taxon>Dimargaritaceae</taxon>
        <taxon>Dispira</taxon>
    </lineage>
</organism>
<dbReference type="OrthoDB" id="6513042at2759"/>
<feature type="region of interest" description="Disordered" evidence="11">
    <location>
        <begin position="1"/>
        <end position="50"/>
    </location>
</feature>
<keyword evidence="8" id="KW-0067">ATP-binding</keyword>
<protein>
    <submittedName>
        <fullName evidence="14">DNA replication endonuclease-helicase Dna2</fullName>
        <ecNumber evidence="14">3.6.4.12</ecNumber>
    </submittedName>
</protein>
<proteinExistence type="inferred from homology"/>
<keyword evidence="7" id="KW-0347">Helicase</keyword>
<feature type="domain" description="DNA replication factor Dna2 N-terminal" evidence="13">
    <location>
        <begin position="100"/>
        <end position="312"/>
    </location>
</feature>
<evidence type="ECO:0000256" key="2">
    <source>
        <dbReference type="ARBA" id="ARBA00007913"/>
    </source>
</evidence>
<evidence type="ECO:0000313" key="14">
    <source>
        <dbReference type="EMBL" id="KAJ1954885.1"/>
    </source>
</evidence>
<evidence type="ECO:0000256" key="6">
    <source>
        <dbReference type="ARBA" id="ARBA00022801"/>
    </source>
</evidence>
<keyword evidence="14" id="KW-0255">Endonuclease</keyword>